<dbReference type="AlphaFoldDB" id="A0A9N9CMH2"/>
<gene>
    <name evidence="2" type="ORF">FMOSSE_LOCUS9116</name>
</gene>
<dbReference type="InterPro" id="IPR029063">
    <property type="entry name" value="SAM-dependent_MTases_sf"/>
</dbReference>
<evidence type="ECO:0000313" key="2">
    <source>
        <dbReference type="EMBL" id="CAG8604298.1"/>
    </source>
</evidence>
<dbReference type="Gene3D" id="3.40.50.150">
    <property type="entry name" value="Vaccinia Virus protein VP39"/>
    <property type="match status" value="1"/>
</dbReference>
<name>A0A9N9CMH2_FUNMO</name>
<accession>A0A9N9CMH2</accession>
<proteinExistence type="predicted"/>
<evidence type="ECO:0000259" key="1">
    <source>
        <dbReference type="Pfam" id="PF13847"/>
    </source>
</evidence>
<dbReference type="CDD" id="cd02440">
    <property type="entry name" value="AdoMet_MTases"/>
    <property type="match status" value="1"/>
</dbReference>
<dbReference type="Proteomes" id="UP000789375">
    <property type="component" value="Unassembled WGS sequence"/>
</dbReference>
<feature type="domain" description="Methyltransferase" evidence="1">
    <location>
        <begin position="61"/>
        <end position="153"/>
    </location>
</feature>
<evidence type="ECO:0000313" key="3">
    <source>
        <dbReference type="Proteomes" id="UP000789375"/>
    </source>
</evidence>
<protein>
    <submittedName>
        <fullName evidence="2">3985_t:CDS:1</fullName>
    </submittedName>
</protein>
<dbReference type="InterPro" id="IPR025714">
    <property type="entry name" value="Methyltranfer_dom"/>
</dbReference>
<keyword evidence="3" id="KW-1185">Reference proteome</keyword>
<sequence length="253" mass="29140">MGNNNSNENKPEIVQKKFEEEEHYLASDVDFVGKNYSYHFIKSHLFQSNFSAPIEDRLIQGGCKVLDVACGSGTWLLDLSTNYENSHFSGLDFQAIYPQEIKPPNLDFIKADILDGLPFPDNEFDFSNQTSDLGPILYKLLNGLRMHLKKQMVDTDVMYDLEPMLKSQPHITQVHRDEREIIMGPHGGKLGLAFQEVYEIFSSTEKTIEIISSEMEVSKEEYKQMIGKKLTKEISEIGPKFYIFRLWTQKVIN</sequence>
<dbReference type="Pfam" id="PF13847">
    <property type="entry name" value="Methyltransf_31"/>
    <property type="match status" value="1"/>
</dbReference>
<dbReference type="SUPFAM" id="SSF53335">
    <property type="entry name" value="S-adenosyl-L-methionine-dependent methyltransferases"/>
    <property type="match status" value="1"/>
</dbReference>
<dbReference type="EMBL" id="CAJVPP010002560">
    <property type="protein sequence ID" value="CAG8604298.1"/>
    <property type="molecule type" value="Genomic_DNA"/>
</dbReference>
<comment type="caution">
    <text evidence="2">The sequence shown here is derived from an EMBL/GenBank/DDBJ whole genome shotgun (WGS) entry which is preliminary data.</text>
</comment>
<organism evidence="2 3">
    <name type="scientific">Funneliformis mosseae</name>
    <name type="common">Endomycorrhizal fungus</name>
    <name type="synonym">Glomus mosseae</name>
    <dbReference type="NCBI Taxonomy" id="27381"/>
    <lineage>
        <taxon>Eukaryota</taxon>
        <taxon>Fungi</taxon>
        <taxon>Fungi incertae sedis</taxon>
        <taxon>Mucoromycota</taxon>
        <taxon>Glomeromycotina</taxon>
        <taxon>Glomeromycetes</taxon>
        <taxon>Glomerales</taxon>
        <taxon>Glomeraceae</taxon>
        <taxon>Funneliformis</taxon>
    </lineage>
</organism>
<reference evidence="2" key="1">
    <citation type="submission" date="2021-06" db="EMBL/GenBank/DDBJ databases">
        <authorList>
            <person name="Kallberg Y."/>
            <person name="Tangrot J."/>
            <person name="Rosling A."/>
        </authorList>
    </citation>
    <scope>NUCLEOTIDE SEQUENCE</scope>
    <source>
        <strain evidence="2">87-6 pot B 2015</strain>
    </source>
</reference>